<evidence type="ECO:0000313" key="1">
    <source>
        <dbReference type="EMBL" id="CAC5380645.1"/>
    </source>
</evidence>
<organism evidence="1 2">
    <name type="scientific">Mytilus coruscus</name>
    <name type="common">Sea mussel</name>
    <dbReference type="NCBI Taxonomy" id="42192"/>
    <lineage>
        <taxon>Eukaryota</taxon>
        <taxon>Metazoa</taxon>
        <taxon>Spiralia</taxon>
        <taxon>Lophotrochozoa</taxon>
        <taxon>Mollusca</taxon>
        <taxon>Bivalvia</taxon>
        <taxon>Autobranchia</taxon>
        <taxon>Pteriomorphia</taxon>
        <taxon>Mytilida</taxon>
        <taxon>Mytiloidea</taxon>
        <taxon>Mytilidae</taxon>
        <taxon>Mytilinae</taxon>
        <taxon>Mytilus</taxon>
    </lineage>
</organism>
<dbReference type="Proteomes" id="UP000507470">
    <property type="component" value="Unassembled WGS sequence"/>
</dbReference>
<keyword evidence="2" id="KW-1185">Reference proteome</keyword>
<dbReference type="EMBL" id="CACVKT020002931">
    <property type="protein sequence ID" value="CAC5380645.1"/>
    <property type="molecule type" value="Genomic_DNA"/>
</dbReference>
<gene>
    <name evidence="1" type="ORF">MCOR_16601</name>
</gene>
<dbReference type="OrthoDB" id="6130686at2759"/>
<dbReference type="AlphaFoldDB" id="A0A6J8B9T3"/>
<name>A0A6J8B9T3_MYTCO</name>
<reference evidence="1 2" key="1">
    <citation type="submission" date="2020-06" db="EMBL/GenBank/DDBJ databases">
        <authorList>
            <person name="Li R."/>
            <person name="Bekaert M."/>
        </authorList>
    </citation>
    <scope>NUCLEOTIDE SEQUENCE [LARGE SCALE GENOMIC DNA]</scope>
    <source>
        <strain evidence="2">wild</strain>
    </source>
</reference>
<evidence type="ECO:0000313" key="2">
    <source>
        <dbReference type="Proteomes" id="UP000507470"/>
    </source>
</evidence>
<accession>A0A6J8B9T3</accession>
<sequence length="292" mass="31869">MDGLSDGSSANIVNSLRIHSDYQNDMAINAEVVEVVVEGNGHSPVAPRVRTYVDNQMNRRLRRVGMPYGYVVPRPEAPRCSRRILGLEPEPAVLVPVASPEQPRNDDAGHFEAVVPRIRLFSDMVPEPAMQIADEVTIDEDAMVEVEAAGEELSVLELTLEEEEVLEVALEGTGLCGMARGVDSVVEVPVDWFLEETVSCLYPTEEETVVFEEDGTTELTVEQIEDEVPTAPVSPYVIIGNDVGVPFDWEVVPAPVVEVAPVPEVAWGFGGWRQVARVVGFLASSYQIVSAV</sequence>
<protein>
    <submittedName>
        <fullName evidence="1">Uncharacterized protein</fullName>
    </submittedName>
</protein>
<proteinExistence type="predicted"/>